<comment type="caution">
    <text evidence="2">The sequence shown here is derived from an EMBL/GenBank/DDBJ whole genome shotgun (WGS) entry which is preliminary data.</text>
</comment>
<proteinExistence type="predicted"/>
<name>A0A2P5BXZ3_TREOI</name>
<protein>
    <submittedName>
        <fullName evidence="2">Uncharacterized protein</fullName>
    </submittedName>
</protein>
<keyword evidence="3" id="KW-1185">Reference proteome</keyword>
<organism evidence="2 3">
    <name type="scientific">Trema orientale</name>
    <name type="common">Charcoal tree</name>
    <name type="synonym">Celtis orientalis</name>
    <dbReference type="NCBI Taxonomy" id="63057"/>
    <lineage>
        <taxon>Eukaryota</taxon>
        <taxon>Viridiplantae</taxon>
        <taxon>Streptophyta</taxon>
        <taxon>Embryophyta</taxon>
        <taxon>Tracheophyta</taxon>
        <taxon>Spermatophyta</taxon>
        <taxon>Magnoliopsida</taxon>
        <taxon>eudicotyledons</taxon>
        <taxon>Gunneridae</taxon>
        <taxon>Pentapetalae</taxon>
        <taxon>rosids</taxon>
        <taxon>fabids</taxon>
        <taxon>Rosales</taxon>
        <taxon>Cannabaceae</taxon>
        <taxon>Trema</taxon>
    </lineage>
</organism>
<dbReference type="Proteomes" id="UP000237000">
    <property type="component" value="Unassembled WGS sequence"/>
</dbReference>
<evidence type="ECO:0000256" key="1">
    <source>
        <dbReference type="SAM" id="MobiDB-lite"/>
    </source>
</evidence>
<dbReference type="EMBL" id="JXTC01000441">
    <property type="protein sequence ID" value="PON53668.1"/>
    <property type="molecule type" value="Genomic_DNA"/>
</dbReference>
<sequence>MKTCIRRSSGEDHPTVSIVSIISQFLELIGDDKVKKLQIVLQYVDEILPGWLPQLQQWLQLTELVLARAGAGHHSQGPDFEPPGTEIESTRLSKQTIAIPGA</sequence>
<feature type="region of interest" description="Disordered" evidence="1">
    <location>
        <begin position="72"/>
        <end position="102"/>
    </location>
</feature>
<evidence type="ECO:0000313" key="3">
    <source>
        <dbReference type="Proteomes" id="UP000237000"/>
    </source>
</evidence>
<gene>
    <name evidence="2" type="ORF">TorRG33x02_304570</name>
</gene>
<reference evidence="3" key="1">
    <citation type="submission" date="2016-06" db="EMBL/GenBank/DDBJ databases">
        <title>Parallel loss of symbiosis genes in relatives of nitrogen-fixing non-legume Parasponia.</title>
        <authorList>
            <person name="Van Velzen R."/>
            <person name="Holmer R."/>
            <person name="Bu F."/>
            <person name="Rutten L."/>
            <person name="Van Zeijl A."/>
            <person name="Liu W."/>
            <person name="Santuari L."/>
            <person name="Cao Q."/>
            <person name="Sharma T."/>
            <person name="Shen D."/>
            <person name="Roswanjaya Y."/>
            <person name="Wardhani T."/>
            <person name="Kalhor M.S."/>
            <person name="Jansen J."/>
            <person name="Van den Hoogen J."/>
            <person name="Gungor B."/>
            <person name="Hartog M."/>
            <person name="Hontelez J."/>
            <person name="Verver J."/>
            <person name="Yang W.-C."/>
            <person name="Schijlen E."/>
            <person name="Repin R."/>
            <person name="Schilthuizen M."/>
            <person name="Schranz E."/>
            <person name="Heidstra R."/>
            <person name="Miyata K."/>
            <person name="Fedorova E."/>
            <person name="Kohlen W."/>
            <person name="Bisseling T."/>
            <person name="Smit S."/>
            <person name="Geurts R."/>
        </authorList>
    </citation>
    <scope>NUCLEOTIDE SEQUENCE [LARGE SCALE GENOMIC DNA]</scope>
    <source>
        <strain evidence="3">cv. RG33-2</strain>
    </source>
</reference>
<accession>A0A2P5BXZ3</accession>
<dbReference type="InParanoid" id="A0A2P5BXZ3"/>
<dbReference type="AlphaFoldDB" id="A0A2P5BXZ3"/>
<evidence type="ECO:0000313" key="2">
    <source>
        <dbReference type="EMBL" id="PON53668.1"/>
    </source>
</evidence>